<dbReference type="SUPFAM" id="SSF47413">
    <property type="entry name" value="lambda repressor-like DNA-binding domains"/>
    <property type="match status" value="1"/>
</dbReference>
<dbReference type="GeneID" id="86823297"/>
<dbReference type="PROSITE" id="PS50943">
    <property type="entry name" value="HTH_CROC1"/>
    <property type="match status" value="1"/>
</dbReference>
<dbReference type="GO" id="GO:0003677">
    <property type="term" value="F:DNA binding"/>
    <property type="evidence" value="ECO:0007669"/>
    <property type="project" value="UniProtKB-KW"/>
</dbReference>
<organism evidence="3 4">
    <name type="scientific">Blautia hydrogenotrophica (strain DSM 10507 / JCM 14656 / S5a33)</name>
    <name type="common">Ruminococcus hydrogenotrophicus</name>
    <dbReference type="NCBI Taxonomy" id="476272"/>
    <lineage>
        <taxon>Bacteria</taxon>
        <taxon>Bacillati</taxon>
        <taxon>Bacillota</taxon>
        <taxon>Clostridia</taxon>
        <taxon>Lachnospirales</taxon>
        <taxon>Lachnospiraceae</taxon>
        <taxon>Blautia</taxon>
    </lineage>
</organism>
<dbReference type="eggNOG" id="COG1476">
    <property type="taxonomic scope" value="Bacteria"/>
</dbReference>
<protein>
    <recommendedName>
        <fullName evidence="2">HTH cro/C1-type domain-containing protein</fullName>
    </recommendedName>
</protein>
<dbReference type="HOGENOM" id="CLU_1710145_0_0_9"/>
<feature type="domain" description="HTH cro/C1-type" evidence="2">
    <location>
        <begin position="16"/>
        <end position="67"/>
    </location>
</feature>
<keyword evidence="4" id="KW-1185">Reference proteome</keyword>
<keyword evidence="1" id="KW-0238">DNA-binding</keyword>
<sequence length="167" mass="19037">MRKGTKGMLGEKLMTLRKKSGYSQQELADRLKVSRQTISNWELNQGAPSIGKAKELADIYKISLDDLVGDEVEVVARKKREPDLHVLKKLVGKMVKLECSDIDLALEEGNDFFSIGKVKVLEVDGEWLRVEYQRTKEKSIFQKEKVVKLIELSAVEAFEVLEEKEVL</sequence>
<gene>
    <name evidence="3" type="ORF">RUMHYD_03482</name>
</gene>
<dbReference type="Gene3D" id="1.10.260.40">
    <property type="entry name" value="lambda repressor-like DNA-binding domains"/>
    <property type="match status" value="1"/>
</dbReference>
<comment type="caution">
    <text evidence="3">The sequence shown here is derived from an EMBL/GenBank/DDBJ whole genome shotgun (WGS) entry which is preliminary data.</text>
</comment>
<dbReference type="Proteomes" id="UP000003100">
    <property type="component" value="Unassembled WGS sequence"/>
</dbReference>
<evidence type="ECO:0000313" key="4">
    <source>
        <dbReference type="Proteomes" id="UP000003100"/>
    </source>
</evidence>
<dbReference type="PANTHER" id="PTHR46558:SF13">
    <property type="entry name" value="HTH-TYPE TRANSCRIPTIONAL REGULATOR IMMR"/>
    <property type="match status" value="1"/>
</dbReference>
<dbReference type="SMART" id="SM00530">
    <property type="entry name" value="HTH_XRE"/>
    <property type="match status" value="1"/>
</dbReference>
<evidence type="ECO:0000256" key="1">
    <source>
        <dbReference type="ARBA" id="ARBA00023125"/>
    </source>
</evidence>
<dbReference type="InterPro" id="IPR010982">
    <property type="entry name" value="Lambda_DNA-bd_dom_sf"/>
</dbReference>
<dbReference type="RefSeq" id="WP_005951876.1">
    <property type="nucleotide sequence ID" value="NZ_CP136423.1"/>
</dbReference>
<dbReference type="Pfam" id="PF01381">
    <property type="entry name" value="HTH_3"/>
    <property type="match status" value="1"/>
</dbReference>
<proteinExistence type="predicted"/>
<reference evidence="3 4" key="2">
    <citation type="submission" date="2009-02" db="EMBL/GenBank/DDBJ databases">
        <title>Draft genome sequence of Blautia hydrogenotrophica DSM 10507 (Ruminococcus hydrogenotrophicus DSM 10507).</title>
        <authorList>
            <person name="Sudarsanam P."/>
            <person name="Ley R."/>
            <person name="Guruge J."/>
            <person name="Turnbaugh P.J."/>
            <person name="Mahowald M."/>
            <person name="Liep D."/>
            <person name="Gordon J."/>
        </authorList>
    </citation>
    <scope>NUCLEOTIDE SEQUENCE [LARGE SCALE GENOMIC DNA]</scope>
    <source>
        <strain evidence="4">DSM 10507 / JCM 14656 / S5a33</strain>
    </source>
</reference>
<dbReference type="EMBL" id="ACBZ01000187">
    <property type="protein sequence ID" value="EEG47583.1"/>
    <property type="molecule type" value="Genomic_DNA"/>
</dbReference>
<dbReference type="PANTHER" id="PTHR46558">
    <property type="entry name" value="TRACRIPTIONAL REGULATORY PROTEIN-RELATED-RELATED"/>
    <property type="match status" value="1"/>
</dbReference>
<accession>C0CRG8</accession>
<dbReference type="AlphaFoldDB" id="C0CRG8"/>
<dbReference type="CDD" id="cd00093">
    <property type="entry name" value="HTH_XRE"/>
    <property type="match status" value="1"/>
</dbReference>
<dbReference type="PATRIC" id="fig|476272.21.peg.159"/>
<evidence type="ECO:0000259" key="2">
    <source>
        <dbReference type="PROSITE" id="PS50943"/>
    </source>
</evidence>
<dbReference type="InterPro" id="IPR001387">
    <property type="entry name" value="Cro/C1-type_HTH"/>
</dbReference>
<evidence type="ECO:0000313" key="3">
    <source>
        <dbReference type="EMBL" id="EEG47583.1"/>
    </source>
</evidence>
<name>C0CRG8_BLAHS</name>
<reference evidence="3 4" key="1">
    <citation type="submission" date="2009-01" db="EMBL/GenBank/DDBJ databases">
        <authorList>
            <person name="Fulton L."/>
            <person name="Clifton S."/>
            <person name="Fulton B."/>
            <person name="Xu J."/>
            <person name="Minx P."/>
            <person name="Pepin K.H."/>
            <person name="Johnson M."/>
            <person name="Bhonagiri V."/>
            <person name="Nash W.E."/>
            <person name="Mardis E.R."/>
            <person name="Wilson R.K."/>
        </authorList>
    </citation>
    <scope>NUCLEOTIDE SEQUENCE [LARGE SCALE GENOMIC DNA]</scope>
    <source>
        <strain evidence="4">DSM 10507 / JCM 14656 / S5a33</strain>
    </source>
</reference>